<comment type="subcellular location">
    <subcellularLocation>
        <location evidence="2">Cytoplasm</location>
    </subcellularLocation>
    <subcellularLocation>
        <location evidence="1">Nucleus</location>
    </subcellularLocation>
</comment>
<keyword evidence="5" id="KW-0539">Nucleus</keyword>
<keyword evidence="9" id="KW-1185">Reference proteome</keyword>
<evidence type="ECO:0000259" key="7">
    <source>
        <dbReference type="PROSITE" id="PS50076"/>
    </source>
</evidence>
<dbReference type="Pfam" id="PF00226">
    <property type="entry name" value="DnaJ"/>
    <property type="match status" value="1"/>
</dbReference>
<evidence type="ECO:0000256" key="5">
    <source>
        <dbReference type="ARBA" id="ARBA00023242"/>
    </source>
</evidence>
<dbReference type="Proteomes" id="UP000654075">
    <property type="component" value="Unassembled WGS sequence"/>
</dbReference>
<comment type="caution">
    <text evidence="8">The sequence shown here is derived from an EMBL/GenBank/DDBJ whole genome shotgun (WGS) entry which is preliminary data.</text>
</comment>
<dbReference type="OrthoDB" id="445556at2759"/>
<feature type="domain" description="J" evidence="7">
    <location>
        <begin position="21"/>
        <end position="82"/>
    </location>
</feature>
<dbReference type="Gene3D" id="1.10.287.110">
    <property type="entry name" value="DnaJ domain"/>
    <property type="match status" value="1"/>
</dbReference>
<dbReference type="GO" id="GO:0005681">
    <property type="term" value="C:spliceosomal complex"/>
    <property type="evidence" value="ECO:0007669"/>
    <property type="project" value="TreeGrafter"/>
</dbReference>
<gene>
    <name evidence="8" type="ORF">PGLA1383_LOCUS18621</name>
</gene>
<dbReference type="PANTHER" id="PTHR44313:SF1">
    <property type="entry name" value="DNAJ HOMOLOG SUBFAMILY C MEMBER 17"/>
    <property type="match status" value="1"/>
</dbReference>
<accession>A0A813EPC5</accession>
<dbReference type="InterPro" id="IPR036869">
    <property type="entry name" value="J_dom_sf"/>
</dbReference>
<evidence type="ECO:0000313" key="9">
    <source>
        <dbReference type="Proteomes" id="UP000654075"/>
    </source>
</evidence>
<evidence type="ECO:0000256" key="6">
    <source>
        <dbReference type="SAM" id="MobiDB-lite"/>
    </source>
</evidence>
<dbReference type="PROSITE" id="PS50076">
    <property type="entry name" value="DNAJ_2"/>
    <property type="match status" value="1"/>
</dbReference>
<evidence type="ECO:0000256" key="2">
    <source>
        <dbReference type="ARBA" id="ARBA00004496"/>
    </source>
</evidence>
<keyword evidence="3" id="KW-0963">Cytoplasm</keyword>
<dbReference type="InterPro" id="IPR052094">
    <property type="entry name" value="Pre-mRNA-splicing_ERAD"/>
</dbReference>
<proteinExistence type="predicted"/>
<name>A0A813EPC5_POLGL</name>
<dbReference type="EMBL" id="CAJNNV010012010">
    <property type="protein sequence ID" value="CAE8600290.1"/>
    <property type="molecule type" value="Genomic_DNA"/>
</dbReference>
<evidence type="ECO:0000256" key="3">
    <source>
        <dbReference type="ARBA" id="ARBA00022490"/>
    </source>
</evidence>
<evidence type="ECO:0000313" key="8">
    <source>
        <dbReference type="EMBL" id="CAE8600290.1"/>
    </source>
</evidence>
<dbReference type="CDD" id="cd06257">
    <property type="entry name" value="DnaJ"/>
    <property type="match status" value="1"/>
</dbReference>
<dbReference type="GO" id="GO:0000390">
    <property type="term" value="P:spliceosomal complex disassembly"/>
    <property type="evidence" value="ECO:0007669"/>
    <property type="project" value="TreeGrafter"/>
</dbReference>
<dbReference type="SMART" id="SM00271">
    <property type="entry name" value="DnaJ"/>
    <property type="match status" value="1"/>
</dbReference>
<dbReference type="InterPro" id="IPR001623">
    <property type="entry name" value="DnaJ_domain"/>
</dbReference>
<dbReference type="PANTHER" id="PTHR44313">
    <property type="entry name" value="DNAJ HOMOLOG SUBFAMILY C MEMBER 17"/>
    <property type="match status" value="1"/>
</dbReference>
<organism evidence="8 9">
    <name type="scientific">Polarella glacialis</name>
    <name type="common">Dinoflagellate</name>
    <dbReference type="NCBI Taxonomy" id="89957"/>
    <lineage>
        <taxon>Eukaryota</taxon>
        <taxon>Sar</taxon>
        <taxon>Alveolata</taxon>
        <taxon>Dinophyceae</taxon>
        <taxon>Suessiales</taxon>
        <taxon>Suessiaceae</taxon>
        <taxon>Polarella</taxon>
    </lineage>
</organism>
<dbReference type="GO" id="GO:0005737">
    <property type="term" value="C:cytoplasm"/>
    <property type="evidence" value="ECO:0007669"/>
    <property type="project" value="UniProtKB-SubCell"/>
</dbReference>
<protein>
    <recommendedName>
        <fullName evidence="7">J domain-containing protein</fullName>
    </recommendedName>
</protein>
<reference evidence="8" key="1">
    <citation type="submission" date="2021-02" db="EMBL/GenBank/DDBJ databases">
        <authorList>
            <person name="Dougan E. K."/>
            <person name="Rhodes N."/>
            <person name="Thang M."/>
            <person name="Chan C."/>
        </authorList>
    </citation>
    <scope>NUCLEOTIDE SEQUENCE</scope>
</reference>
<dbReference type="AlphaFoldDB" id="A0A813EPC5"/>
<evidence type="ECO:0000256" key="1">
    <source>
        <dbReference type="ARBA" id="ARBA00004123"/>
    </source>
</evidence>
<feature type="region of interest" description="Disordered" evidence="6">
    <location>
        <begin position="259"/>
        <end position="284"/>
    </location>
</feature>
<dbReference type="SUPFAM" id="SSF46565">
    <property type="entry name" value="Chaperone J-domain"/>
    <property type="match status" value="1"/>
</dbReference>
<keyword evidence="4" id="KW-0143">Chaperone</keyword>
<sequence>MTSFRNMHALQSPMPSDEDSTLYALLGVDADALLPDIIQAYRKKAMTEHPDKGGDKDRFDDLNKAYNIISDEKKRAAYDAELEKARERAELVLGGPANNRTFAPNNVSKHQLQGPMKRTDIVEKPREKTAPTAGSIRSRTMGCMQPGHLTFCAQEWKGMGTGLGMLKMLCDDATPEQRVQTLAEKYQALPRGAEMKKKWLRGLRGKERQDLKLVCKEREQKDMVKAMQWFDKPFVPKKVHTPKVAKRAPLGMAKAALSSSATTAETTTAETVAPESVTVELATA</sequence>
<evidence type="ECO:0000256" key="4">
    <source>
        <dbReference type="ARBA" id="ARBA00023186"/>
    </source>
</evidence>
<dbReference type="PRINTS" id="PR00625">
    <property type="entry name" value="JDOMAIN"/>
</dbReference>